<dbReference type="SUPFAM" id="SSF51351">
    <property type="entry name" value="Triosephosphate isomerase (TIM)"/>
    <property type="match status" value="1"/>
</dbReference>
<dbReference type="GO" id="GO:0016853">
    <property type="term" value="F:isomerase activity"/>
    <property type="evidence" value="ECO:0007669"/>
    <property type="project" value="UniProtKB-KW"/>
</dbReference>
<keyword evidence="1 2" id="KW-0413">Isomerase</keyword>
<keyword evidence="2" id="KW-0324">Glycolysis</keyword>
<protein>
    <recommendedName>
        <fullName evidence="2">Triosephosphate isomerase</fullName>
        <ecNumber evidence="2">5.3.1.1</ecNumber>
    </recommendedName>
</protein>
<evidence type="ECO:0000256" key="2">
    <source>
        <dbReference type="RuleBase" id="RU363013"/>
    </source>
</evidence>
<comment type="subcellular location">
    <subcellularLocation>
        <location evidence="2">Cytoplasm</location>
    </subcellularLocation>
</comment>
<keyword evidence="2" id="KW-0312">Gluconeogenesis</keyword>
<dbReference type="CDD" id="cd00311">
    <property type="entry name" value="TIM"/>
    <property type="match status" value="1"/>
</dbReference>
<comment type="pathway">
    <text evidence="2">Carbohydrate biosynthesis; gluconeogenesis.</text>
</comment>
<dbReference type="Gene3D" id="3.20.20.70">
    <property type="entry name" value="Aldolase class I"/>
    <property type="match status" value="1"/>
</dbReference>
<dbReference type="RefSeq" id="WP_188521687.1">
    <property type="nucleotide sequence ID" value="NZ_BMDG01000001.1"/>
</dbReference>
<evidence type="ECO:0000313" key="4">
    <source>
        <dbReference type="Proteomes" id="UP000632535"/>
    </source>
</evidence>
<accession>A0ABQ2AZN8</accession>
<organism evidence="3 4">
    <name type="scientific">Isoptericola cucumis</name>
    <dbReference type="NCBI Taxonomy" id="1776856"/>
    <lineage>
        <taxon>Bacteria</taxon>
        <taxon>Bacillati</taxon>
        <taxon>Actinomycetota</taxon>
        <taxon>Actinomycetes</taxon>
        <taxon>Micrococcales</taxon>
        <taxon>Promicromonosporaceae</taxon>
        <taxon>Isoptericola</taxon>
    </lineage>
</organism>
<dbReference type="PANTHER" id="PTHR21139:SF2">
    <property type="entry name" value="TRIOSEPHOSPHATE ISOMERASE"/>
    <property type="match status" value="1"/>
</dbReference>
<reference evidence="4" key="1">
    <citation type="journal article" date="2019" name="Int. J. Syst. Evol. Microbiol.">
        <title>The Global Catalogue of Microorganisms (GCM) 10K type strain sequencing project: providing services to taxonomists for standard genome sequencing and annotation.</title>
        <authorList>
            <consortium name="The Broad Institute Genomics Platform"/>
            <consortium name="The Broad Institute Genome Sequencing Center for Infectious Disease"/>
            <person name="Wu L."/>
            <person name="Ma J."/>
        </authorList>
    </citation>
    <scope>NUCLEOTIDE SEQUENCE [LARGE SCALE GENOMIC DNA]</scope>
    <source>
        <strain evidence="4">CCM 8653</strain>
    </source>
</reference>
<dbReference type="Pfam" id="PF00121">
    <property type="entry name" value="TIM"/>
    <property type="match status" value="1"/>
</dbReference>
<dbReference type="Proteomes" id="UP000632535">
    <property type="component" value="Unassembled WGS sequence"/>
</dbReference>
<evidence type="ECO:0000313" key="3">
    <source>
        <dbReference type="EMBL" id="GGI04390.1"/>
    </source>
</evidence>
<comment type="caution">
    <text evidence="3">The sequence shown here is derived from an EMBL/GenBank/DDBJ whole genome shotgun (WGS) entry which is preliminary data.</text>
</comment>
<dbReference type="EC" id="5.3.1.1" evidence="2"/>
<dbReference type="InterPro" id="IPR000652">
    <property type="entry name" value="Triosephosphate_isomerase"/>
</dbReference>
<keyword evidence="4" id="KW-1185">Reference proteome</keyword>
<comment type="subunit">
    <text evidence="2">Homodimer.</text>
</comment>
<proteinExistence type="inferred from homology"/>
<dbReference type="PANTHER" id="PTHR21139">
    <property type="entry name" value="TRIOSEPHOSPHATE ISOMERASE"/>
    <property type="match status" value="1"/>
</dbReference>
<comment type="pathway">
    <text evidence="2">Carbohydrate degradation; glycolysis; D-glyceraldehyde 3-phosphate from glycerone phosphate: step 1/1.</text>
</comment>
<dbReference type="InterPro" id="IPR013785">
    <property type="entry name" value="Aldolase_TIM"/>
</dbReference>
<sequence>MTRRTLVAVSLKAYLGAADTERWLAEVRDAAPAGGDVELAVLPTFPLLPTAARVLAGTSVAWGAQDVAPGAHGAQTGEVTAALLAELGCRLAVVGHAERRASFHEDDDVVRAKVARLAEAGVTPLLCVGEERQAGPDEAAALAVAQLESALRDAEPRQVVVGYEPVWAIGAPRPAPAAHVVAVAHALRDRLDGLGVEGRVVYGGAAGPGTLTALAGAVDGVFLGRFAHDVAALRDVLDEAAAARPADSAARP</sequence>
<evidence type="ECO:0000256" key="1">
    <source>
        <dbReference type="ARBA" id="ARBA00023235"/>
    </source>
</evidence>
<dbReference type="PROSITE" id="PS51440">
    <property type="entry name" value="TIM_2"/>
    <property type="match status" value="1"/>
</dbReference>
<gene>
    <name evidence="3" type="ORF">GCM10007368_00920</name>
</gene>
<keyword evidence="2" id="KW-0963">Cytoplasm</keyword>
<name>A0ABQ2AZN8_9MICO</name>
<dbReference type="InterPro" id="IPR035990">
    <property type="entry name" value="TIM_sf"/>
</dbReference>
<dbReference type="EMBL" id="BMDG01000001">
    <property type="protein sequence ID" value="GGI04390.1"/>
    <property type="molecule type" value="Genomic_DNA"/>
</dbReference>
<comment type="catalytic activity">
    <reaction evidence="2">
        <text>D-glyceraldehyde 3-phosphate = dihydroxyacetone phosphate</text>
        <dbReference type="Rhea" id="RHEA:18585"/>
        <dbReference type="ChEBI" id="CHEBI:57642"/>
        <dbReference type="ChEBI" id="CHEBI:59776"/>
        <dbReference type="EC" id="5.3.1.1"/>
    </reaction>
</comment>
<comment type="similarity">
    <text evidence="2">Belongs to the triosephosphate isomerase family.</text>
</comment>